<proteinExistence type="inferred from homology"/>
<dbReference type="PANTHER" id="PTHR42953">
    <property type="entry name" value="HIGH-AFFINITY ZINC UPTAKE SYSTEM PROTEIN ZNUA-RELATED"/>
    <property type="match status" value="1"/>
</dbReference>
<organism evidence="6 7">
    <name type="scientific">Streptococcus caledonicus</name>
    <dbReference type="NCBI Taxonomy" id="2614158"/>
    <lineage>
        <taxon>Bacteria</taxon>
        <taxon>Bacillati</taxon>
        <taxon>Bacillota</taxon>
        <taxon>Bacilli</taxon>
        <taxon>Lactobacillales</taxon>
        <taxon>Streptococcaceae</taxon>
        <taxon>Streptococcus</taxon>
    </lineage>
</organism>
<dbReference type="PROSITE" id="PS51257">
    <property type="entry name" value="PROKAR_LIPOPROTEIN"/>
    <property type="match status" value="1"/>
</dbReference>
<dbReference type="InterPro" id="IPR006128">
    <property type="entry name" value="Lipoprotein_PsaA-like"/>
</dbReference>
<dbReference type="PANTHER" id="PTHR42953:SF3">
    <property type="entry name" value="HIGH-AFFINITY ZINC UPTAKE SYSTEM PROTEIN ZNUA"/>
    <property type="match status" value="1"/>
</dbReference>
<evidence type="ECO:0000256" key="4">
    <source>
        <dbReference type="RuleBase" id="RU003512"/>
    </source>
</evidence>
<reference evidence="7" key="1">
    <citation type="journal article" date="2019" name="Int. J. Syst. Evol. Microbiol.">
        <title>The Global Catalogue of Microorganisms (GCM) 10K type strain sequencing project: providing services to taxonomists for standard genome sequencing and annotation.</title>
        <authorList>
            <consortium name="The Broad Institute Genomics Platform"/>
            <consortium name="The Broad Institute Genome Sequencing Center for Infectious Disease"/>
            <person name="Wu L."/>
            <person name="Ma J."/>
        </authorList>
    </citation>
    <scope>NUCLEOTIDE SEQUENCE [LARGE SCALE GENOMIC DNA]</scope>
    <source>
        <strain evidence="7">DT43</strain>
    </source>
</reference>
<evidence type="ECO:0000256" key="2">
    <source>
        <dbReference type="ARBA" id="ARBA00022448"/>
    </source>
</evidence>
<dbReference type="RefSeq" id="WP_156806553.1">
    <property type="nucleotide sequence ID" value="NZ_JBHSOJ010000015.1"/>
</dbReference>
<dbReference type="Pfam" id="PF01297">
    <property type="entry name" value="ZnuA"/>
    <property type="match status" value="1"/>
</dbReference>
<dbReference type="PRINTS" id="PR00691">
    <property type="entry name" value="ADHESINB"/>
</dbReference>
<gene>
    <name evidence="6" type="ORF">ACFPQ3_03270</name>
</gene>
<dbReference type="SUPFAM" id="SSF53807">
    <property type="entry name" value="Helical backbone' metal receptor"/>
    <property type="match status" value="1"/>
</dbReference>
<accession>A0ABW0UE84</accession>
<dbReference type="Gene3D" id="3.40.50.1980">
    <property type="entry name" value="Nitrogenase molybdenum iron protein domain"/>
    <property type="match status" value="2"/>
</dbReference>
<dbReference type="InterPro" id="IPR006129">
    <property type="entry name" value="AdhesinB"/>
</dbReference>
<feature type="signal peptide" evidence="5">
    <location>
        <begin position="1"/>
        <end position="23"/>
    </location>
</feature>
<protein>
    <submittedName>
        <fullName evidence="6">Metal ABC transporter solute-binding protein, Zn/Mn family</fullName>
    </submittedName>
</protein>
<comment type="caution">
    <text evidence="6">The sequence shown here is derived from an EMBL/GenBank/DDBJ whole genome shotgun (WGS) entry which is preliminary data.</text>
</comment>
<keyword evidence="7" id="KW-1185">Reference proteome</keyword>
<evidence type="ECO:0000256" key="5">
    <source>
        <dbReference type="SAM" id="SignalP"/>
    </source>
</evidence>
<dbReference type="EMBL" id="JBHSOJ010000015">
    <property type="protein sequence ID" value="MFC5630624.1"/>
    <property type="molecule type" value="Genomic_DNA"/>
</dbReference>
<evidence type="ECO:0000313" key="7">
    <source>
        <dbReference type="Proteomes" id="UP001596110"/>
    </source>
</evidence>
<comment type="similarity">
    <text evidence="1 4">Belongs to the bacterial solute-binding protein 9 family.</text>
</comment>
<dbReference type="InterPro" id="IPR050492">
    <property type="entry name" value="Bact_metal-bind_prot9"/>
</dbReference>
<evidence type="ECO:0000256" key="1">
    <source>
        <dbReference type="ARBA" id="ARBA00011028"/>
    </source>
</evidence>
<keyword evidence="3 5" id="KW-0732">Signal</keyword>
<sequence>MFKFYRALLSLLLTLLILGACQHKPPKESQGLNIVTSFYPIYAMVKEVSGELNDVRMIQSGQGIHEFEPSVADIRAIHDADVFIYHSHILESWAGRLDTNLKQSNVIVLEASKGMNLQRVSGLEDVPVVDGIDEATLYDPHTWVDPILVAEEVTLIAKQLAMIDPDHATTYQQNAEKMAENAEKMAEKFTQRFAKTKVKTFVTQHTAFAYLAKRFGLEQLGIATVTNQEPSPRQLAEIKEFIDTYQVTTIFVERGISDKIAKTLATSTKVNLKVLEPLEADPQNNLSYLDNLEANLTILAEELETRKD</sequence>
<dbReference type="InterPro" id="IPR006127">
    <property type="entry name" value="ZnuA-like"/>
</dbReference>
<feature type="chain" id="PRO_5046242533" evidence="5">
    <location>
        <begin position="24"/>
        <end position="308"/>
    </location>
</feature>
<name>A0ABW0UE84_9STRE</name>
<dbReference type="Proteomes" id="UP001596110">
    <property type="component" value="Unassembled WGS sequence"/>
</dbReference>
<dbReference type="PRINTS" id="PR00690">
    <property type="entry name" value="ADHESNFAMILY"/>
</dbReference>
<evidence type="ECO:0000313" key="6">
    <source>
        <dbReference type="EMBL" id="MFC5630624.1"/>
    </source>
</evidence>
<keyword evidence="2 4" id="KW-0813">Transport</keyword>
<evidence type="ECO:0000256" key="3">
    <source>
        <dbReference type="ARBA" id="ARBA00022729"/>
    </source>
</evidence>